<protein>
    <submittedName>
        <fullName evidence="1">Uncharacterized protein</fullName>
    </submittedName>
</protein>
<dbReference type="Proteomes" id="UP000756921">
    <property type="component" value="Unassembled WGS sequence"/>
</dbReference>
<sequence>MVPYRIFAASALTVRACNMKINEIDRWKLRVWAAWQGCSEDRWSQCADDDKAGLEPVPQATPRRWYDVGFVCRATRCTTLPRVLLQGAANGSPAPALDTLTNCTAIHTSVWVVGGVQILYTVRCSAICDARQITEAAWELGPEVFKRRNIFQDHRSEGRQRAATRTLNPSTVVLLSKPLPHRNTPQPWNQVQINASFYLFTIAPIHP</sequence>
<dbReference type="AlphaFoldDB" id="A0A9P6KPV2"/>
<accession>A0A9P6KPV2</accession>
<name>A0A9P6KPV2_9PLEO</name>
<proteinExistence type="predicted"/>
<evidence type="ECO:0000313" key="2">
    <source>
        <dbReference type="Proteomes" id="UP000756921"/>
    </source>
</evidence>
<organism evidence="1 2">
    <name type="scientific">Paraphaeosphaeria minitans</name>
    <dbReference type="NCBI Taxonomy" id="565426"/>
    <lineage>
        <taxon>Eukaryota</taxon>
        <taxon>Fungi</taxon>
        <taxon>Dikarya</taxon>
        <taxon>Ascomycota</taxon>
        <taxon>Pezizomycotina</taxon>
        <taxon>Dothideomycetes</taxon>
        <taxon>Pleosporomycetidae</taxon>
        <taxon>Pleosporales</taxon>
        <taxon>Massarineae</taxon>
        <taxon>Didymosphaeriaceae</taxon>
        <taxon>Paraphaeosphaeria</taxon>
    </lineage>
</organism>
<dbReference type="EMBL" id="WJXW01000008">
    <property type="protein sequence ID" value="KAF9734141.1"/>
    <property type="molecule type" value="Genomic_DNA"/>
</dbReference>
<gene>
    <name evidence="1" type="ORF">PMIN01_08484</name>
</gene>
<comment type="caution">
    <text evidence="1">The sequence shown here is derived from an EMBL/GenBank/DDBJ whole genome shotgun (WGS) entry which is preliminary data.</text>
</comment>
<dbReference type="OrthoDB" id="10669410at2759"/>
<reference evidence="1" key="1">
    <citation type="journal article" date="2020" name="Mol. Plant Microbe Interact.">
        <title>Genome Sequence of the Biocontrol Agent Coniothyrium minitans strain Conio (IMI 134523).</title>
        <authorList>
            <person name="Patel D."/>
            <person name="Shittu T.A."/>
            <person name="Baroncelli R."/>
            <person name="Muthumeenakshi S."/>
            <person name="Osborne T.H."/>
            <person name="Janganan T.K."/>
            <person name="Sreenivasaprasad S."/>
        </authorList>
    </citation>
    <scope>NUCLEOTIDE SEQUENCE</scope>
    <source>
        <strain evidence="1">Conio</strain>
    </source>
</reference>
<keyword evidence="2" id="KW-1185">Reference proteome</keyword>
<evidence type="ECO:0000313" key="1">
    <source>
        <dbReference type="EMBL" id="KAF9734141.1"/>
    </source>
</evidence>